<evidence type="ECO:0000313" key="2">
    <source>
        <dbReference type="Proteomes" id="UP000277424"/>
    </source>
</evidence>
<dbReference type="SUPFAM" id="SSF56784">
    <property type="entry name" value="HAD-like"/>
    <property type="match status" value="1"/>
</dbReference>
<dbReference type="Pfam" id="PF13419">
    <property type="entry name" value="HAD_2"/>
    <property type="match status" value="1"/>
</dbReference>
<proteinExistence type="predicted"/>
<dbReference type="GO" id="GO:0006281">
    <property type="term" value="P:DNA repair"/>
    <property type="evidence" value="ECO:0007669"/>
    <property type="project" value="TreeGrafter"/>
</dbReference>
<dbReference type="InterPro" id="IPR036412">
    <property type="entry name" value="HAD-like_sf"/>
</dbReference>
<accession>A0A420WRU8</accession>
<gene>
    <name evidence="1" type="ORF">BCL74_1572</name>
</gene>
<dbReference type="SFLD" id="SFLDG01135">
    <property type="entry name" value="C1.5.6:_HAD__Beta-PGM__Phospha"/>
    <property type="match status" value="1"/>
</dbReference>
<protein>
    <submittedName>
        <fullName evidence="1">Phosphoglycolate phosphatase</fullName>
    </submittedName>
</protein>
<dbReference type="RefSeq" id="WP_121218832.1">
    <property type="nucleotide sequence ID" value="NZ_RBIG01000001.1"/>
</dbReference>
<dbReference type="Proteomes" id="UP000277424">
    <property type="component" value="Unassembled WGS sequence"/>
</dbReference>
<comment type="caution">
    <text evidence="1">The sequence shown here is derived from an EMBL/GenBank/DDBJ whole genome shotgun (WGS) entry which is preliminary data.</text>
</comment>
<dbReference type="EMBL" id="RBIG01000001">
    <property type="protein sequence ID" value="RKQ73781.1"/>
    <property type="molecule type" value="Genomic_DNA"/>
</dbReference>
<name>A0A420WRU8_9PROT</name>
<dbReference type="NCBIfam" id="TIGR01549">
    <property type="entry name" value="HAD-SF-IA-v1"/>
    <property type="match status" value="1"/>
</dbReference>
<dbReference type="NCBIfam" id="TIGR01509">
    <property type="entry name" value="HAD-SF-IA-v3"/>
    <property type="match status" value="1"/>
</dbReference>
<organism evidence="1 2">
    <name type="scientific">Oceanibaculum indicum</name>
    <dbReference type="NCBI Taxonomy" id="526216"/>
    <lineage>
        <taxon>Bacteria</taxon>
        <taxon>Pseudomonadati</taxon>
        <taxon>Pseudomonadota</taxon>
        <taxon>Alphaproteobacteria</taxon>
        <taxon>Rhodospirillales</taxon>
        <taxon>Oceanibaculaceae</taxon>
        <taxon>Oceanibaculum</taxon>
    </lineage>
</organism>
<dbReference type="InterPro" id="IPR023198">
    <property type="entry name" value="PGP-like_dom2"/>
</dbReference>
<dbReference type="PANTHER" id="PTHR43434:SF24">
    <property type="entry name" value="HYDROLASE-RELATED"/>
    <property type="match status" value="1"/>
</dbReference>
<dbReference type="SFLD" id="SFLDG01129">
    <property type="entry name" value="C1.5:_HAD__Beta-PGM__Phosphata"/>
    <property type="match status" value="1"/>
</dbReference>
<dbReference type="SFLD" id="SFLDS00003">
    <property type="entry name" value="Haloacid_Dehalogenase"/>
    <property type="match status" value="1"/>
</dbReference>
<dbReference type="Gene3D" id="3.40.50.1000">
    <property type="entry name" value="HAD superfamily/HAD-like"/>
    <property type="match status" value="1"/>
</dbReference>
<dbReference type="AlphaFoldDB" id="A0A420WRU8"/>
<evidence type="ECO:0000313" key="1">
    <source>
        <dbReference type="EMBL" id="RKQ73781.1"/>
    </source>
</evidence>
<sequence>MSTTALKFAVFDCDGTLVDSQHHIVAAAQAAFARHDLPPPPAELVRTGIGLPLRQALARLAPDGDDALHDGLTEAYRSVFFEMRHRPDHWEPLYPGVVETLDRLAADGWMLGIATGKAKRGLLAVLDMHGLRDRFVVLRTADDGPGKPHPFMLTSAMSEIGVEAADTVMIGDTSYDIEMARAAGTLAVGVSWGYHSAEMLQAAGAHHLVHDYPALAATLLNRED</sequence>
<dbReference type="Gene3D" id="1.10.150.240">
    <property type="entry name" value="Putative phosphatase, domain 2"/>
    <property type="match status" value="1"/>
</dbReference>
<dbReference type="OrthoDB" id="9793014at2"/>
<dbReference type="InterPro" id="IPR023214">
    <property type="entry name" value="HAD_sf"/>
</dbReference>
<dbReference type="InterPro" id="IPR050155">
    <property type="entry name" value="HAD-like_hydrolase_sf"/>
</dbReference>
<dbReference type="InterPro" id="IPR006439">
    <property type="entry name" value="HAD-SF_hydro_IA"/>
</dbReference>
<dbReference type="GO" id="GO:0005829">
    <property type="term" value="C:cytosol"/>
    <property type="evidence" value="ECO:0007669"/>
    <property type="project" value="TreeGrafter"/>
</dbReference>
<dbReference type="InterPro" id="IPR041492">
    <property type="entry name" value="HAD_2"/>
</dbReference>
<dbReference type="GO" id="GO:0008967">
    <property type="term" value="F:phosphoglycolate phosphatase activity"/>
    <property type="evidence" value="ECO:0007669"/>
    <property type="project" value="TreeGrafter"/>
</dbReference>
<reference evidence="1 2" key="1">
    <citation type="submission" date="2018-10" db="EMBL/GenBank/DDBJ databases">
        <title>Comparative analysis of microorganisms from saline springs in Andes Mountain Range, Colombia.</title>
        <authorList>
            <person name="Rubin E."/>
        </authorList>
    </citation>
    <scope>NUCLEOTIDE SEQUENCE [LARGE SCALE GENOMIC DNA]</scope>
    <source>
        <strain evidence="1 2">USBA 36</strain>
    </source>
</reference>
<dbReference type="PANTHER" id="PTHR43434">
    <property type="entry name" value="PHOSPHOGLYCOLATE PHOSPHATASE"/>
    <property type="match status" value="1"/>
</dbReference>